<accession>A0A7J6MC75</accession>
<name>A0A7J6MC75_PEROL</name>
<organism evidence="2 3">
    <name type="scientific">Perkinsus olseni</name>
    <name type="common">Perkinsus atlanticus</name>
    <dbReference type="NCBI Taxonomy" id="32597"/>
    <lineage>
        <taxon>Eukaryota</taxon>
        <taxon>Sar</taxon>
        <taxon>Alveolata</taxon>
        <taxon>Perkinsozoa</taxon>
        <taxon>Perkinsea</taxon>
        <taxon>Perkinsida</taxon>
        <taxon>Perkinsidae</taxon>
        <taxon>Perkinsus</taxon>
    </lineage>
</organism>
<evidence type="ECO:0000313" key="3">
    <source>
        <dbReference type="Proteomes" id="UP000572268"/>
    </source>
</evidence>
<proteinExistence type="predicted"/>
<feature type="region of interest" description="Disordered" evidence="1">
    <location>
        <begin position="78"/>
        <end position="100"/>
    </location>
</feature>
<protein>
    <submittedName>
        <fullName evidence="2">Uncharacterized protein</fullName>
    </submittedName>
</protein>
<evidence type="ECO:0000256" key="1">
    <source>
        <dbReference type="SAM" id="MobiDB-lite"/>
    </source>
</evidence>
<feature type="region of interest" description="Disordered" evidence="1">
    <location>
        <begin position="455"/>
        <end position="482"/>
    </location>
</feature>
<comment type="caution">
    <text evidence="2">The sequence shown here is derived from an EMBL/GenBank/DDBJ whole genome shotgun (WGS) entry which is preliminary data.</text>
</comment>
<sequence length="617" mass="67860">MASEMTNRAAEVRVTMKWTSTISAQLVAVGAPATGDWLVLTPGVYVSDKQLPSGDSISLRFREDQTLQVRFTTKGGLFPSPELEGRSTEGERYHLEPSSSHFGGDGRRFGGFCRRMNNLLGMNMHFLSFWVSKRGDELSLDIAGEKCPLRWTNGSATEGYSGAARNGFSSSLKRRASHDGDAPPPPTKKIALKIRVTRREQVNFLTALERVTPLVGNYSGKHTQRCTVGINVEIVGILMAKIQLKPFVNERAQSTGVMMLKKDTTANHGCFEVDKYTPKDTAVFIWATQATAYKFVAVPTTMKICEAPISGMEVVLGGERLVAAVGASVARPRFYLEPGVYVSDDQLPGGHNITVAVAEEQTLQLRVDTKYRVLESPKLESYPVNGGYRGLVQEGGKNALFRGFCVKLRNLLGVYVVMDSIKLWLREDHFSLEIGGKECRFPLKKTSTLMTHAGGAKGVGDSASLKRKAVGDESRPPKTAKSFPELTPVQLDHITKELYTFAALVGNYSGEYAGGCTVGVNLEVVGILRAKLQLKPFVDQQAISTGVMKLKREGLRANSCLIVYEYTREDAAVFQHVAKATSYRFVASPSSFKICPFAERTFEILVNGRRVKLIRME</sequence>
<gene>
    <name evidence="2" type="ORF">FOL46_001576</name>
</gene>
<evidence type="ECO:0000313" key="2">
    <source>
        <dbReference type="EMBL" id="KAF4669159.1"/>
    </source>
</evidence>
<dbReference type="EMBL" id="JABANN010000145">
    <property type="protein sequence ID" value="KAF4669159.1"/>
    <property type="molecule type" value="Genomic_DNA"/>
</dbReference>
<reference evidence="2 3" key="1">
    <citation type="submission" date="2020-04" db="EMBL/GenBank/DDBJ databases">
        <title>Perkinsus olseni comparative genomics.</title>
        <authorList>
            <person name="Bogema D.R."/>
        </authorList>
    </citation>
    <scope>NUCLEOTIDE SEQUENCE [LARGE SCALE GENOMIC DNA]</scope>
    <source>
        <strain evidence="2">ATCC PRA-31</strain>
    </source>
</reference>
<dbReference type="AlphaFoldDB" id="A0A7J6MC75"/>
<feature type="compositionally biased region" description="Basic and acidic residues" evidence="1">
    <location>
        <begin position="83"/>
        <end position="95"/>
    </location>
</feature>
<dbReference type="Proteomes" id="UP000572268">
    <property type="component" value="Unassembled WGS sequence"/>
</dbReference>